<keyword evidence="4" id="KW-1185">Reference proteome</keyword>
<organism evidence="3 4">
    <name type="scientific">Parafilimonas terrae</name>
    <dbReference type="NCBI Taxonomy" id="1465490"/>
    <lineage>
        <taxon>Bacteria</taxon>
        <taxon>Pseudomonadati</taxon>
        <taxon>Bacteroidota</taxon>
        <taxon>Chitinophagia</taxon>
        <taxon>Chitinophagales</taxon>
        <taxon>Chitinophagaceae</taxon>
        <taxon>Parafilimonas</taxon>
    </lineage>
</organism>
<reference evidence="3 4" key="1">
    <citation type="submission" date="2016-10" db="EMBL/GenBank/DDBJ databases">
        <authorList>
            <person name="de Groot N.N."/>
        </authorList>
    </citation>
    <scope>NUCLEOTIDE SEQUENCE [LARGE SCALE GENOMIC DNA]</scope>
    <source>
        <strain evidence="3 4">DSM 28286</strain>
    </source>
</reference>
<dbReference type="OrthoDB" id="9810918at2"/>
<feature type="chain" id="PRO_5011516200" evidence="1">
    <location>
        <begin position="21"/>
        <end position="228"/>
    </location>
</feature>
<dbReference type="Gene3D" id="3.10.310.50">
    <property type="match status" value="1"/>
</dbReference>
<proteinExistence type="predicted"/>
<accession>A0A1I5UZG5</accession>
<name>A0A1I5UZG5_9BACT</name>
<dbReference type="RefSeq" id="WP_090657298.1">
    <property type="nucleotide sequence ID" value="NZ_FOXQ01000004.1"/>
</dbReference>
<evidence type="ECO:0000313" key="4">
    <source>
        <dbReference type="Proteomes" id="UP000199031"/>
    </source>
</evidence>
<dbReference type="InterPro" id="IPR007621">
    <property type="entry name" value="TPM_dom"/>
</dbReference>
<evidence type="ECO:0000313" key="3">
    <source>
        <dbReference type="EMBL" id="SFQ00096.1"/>
    </source>
</evidence>
<feature type="domain" description="TPM" evidence="2">
    <location>
        <begin position="102"/>
        <end position="226"/>
    </location>
</feature>
<dbReference type="PANTHER" id="PTHR30373:SF2">
    <property type="entry name" value="UPF0603 PROTEIN YGCG"/>
    <property type="match status" value="1"/>
</dbReference>
<dbReference type="AlphaFoldDB" id="A0A1I5UZG5"/>
<gene>
    <name evidence="3" type="ORF">SAMN05444277_104101</name>
</gene>
<evidence type="ECO:0000256" key="1">
    <source>
        <dbReference type="SAM" id="SignalP"/>
    </source>
</evidence>
<dbReference type="Pfam" id="PF04536">
    <property type="entry name" value="TPM_phosphatase"/>
    <property type="match status" value="1"/>
</dbReference>
<protein>
    <submittedName>
        <fullName evidence="3">TLP18.3, Psb32 and MOLO-1 founding protein of phosphatase</fullName>
    </submittedName>
</protein>
<keyword evidence="1" id="KW-0732">Signal</keyword>
<dbReference type="STRING" id="1465490.SAMN05444277_104101"/>
<sequence length="228" mass="25704">MTRLIFAIPFLLLSISNAFGQSSNSSVLVKKFNLNLLLIKEKLVVDSLLNVYNDRSDVELNKILSDSAFIKSLVQSNAHDHDQLICSAYKIPYIIKPLGWTSDYGHIFTNNQIAGLDSMLSDYERKTKNEIAVVTFDSSFIHDEDFDSLVLAIHNFWRVGKIDANNGILIGISTAKRKIRINNGYGIEDKLSNEETKTIIDNIIVPAFKKADYFDGVKNAIKEIMNKI</sequence>
<dbReference type="EMBL" id="FOXQ01000004">
    <property type="protein sequence ID" value="SFQ00096.1"/>
    <property type="molecule type" value="Genomic_DNA"/>
</dbReference>
<dbReference type="Proteomes" id="UP000199031">
    <property type="component" value="Unassembled WGS sequence"/>
</dbReference>
<feature type="signal peptide" evidence="1">
    <location>
        <begin position="1"/>
        <end position="20"/>
    </location>
</feature>
<evidence type="ECO:0000259" key="2">
    <source>
        <dbReference type="Pfam" id="PF04536"/>
    </source>
</evidence>
<dbReference type="PANTHER" id="PTHR30373">
    <property type="entry name" value="UPF0603 PROTEIN YGCG"/>
    <property type="match status" value="1"/>
</dbReference>